<evidence type="ECO:0000313" key="2">
    <source>
        <dbReference type="EMBL" id="AHH03284.1"/>
    </source>
</evidence>
<accession>A0ABM5PGR4</accession>
<protein>
    <submittedName>
        <fullName evidence="2">Uncharacterized protein</fullName>
    </submittedName>
</protein>
<name>A0ABM5PGR4_9SPIR</name>
<dbReference type="SUPFAM" id="SSF50978">
    <property type="entry name" value="WD40 repeat-like"/>
    <property type="match status" value="1"/>
</dbReference>
<proteinExistence type="predicted"/>
<dbReference type="EMBL" id="CP004146">
    <property type="protein sequence ID" value="AHH03284.1"/>
    <property type="molecule type" value="Genomic_DNA"/>
</dbReference>
<evidence type="ECO:0000256" key="1">
    <source>
        <dbReference type="SAM" id="Phobius"/>
    </source>
</evidence>
<reference evidence="2" key="1">
    <citation type="submission" date="2013-02" db="EMBL/GenBank/DDBJ databases">
        <title>Comparative genomics of Borrelia species.</title>
        <authorList>
            <person name="Schwan T.G."/>
            <person name="Raffel S.J."/>
            <person name="Porcella S.F."/>
        </authorList>
    </citation>
    <scope>NUCLEOTIDE SEQUENCE [LARGE SCALE GENOMIC DNA]</scope>
    <source>
        <strain evidence="2">YOR</strain>
    </source>
</reference>
<gene>
    <name evidence="2" type="ORF">BHY_0333</name>
</gene>
<dbReference type="InterPro" id="IPR036322">
    <property type="entry name" value="WD40_repeat_dom_sf"/>
</dbReference>
<keyword evidence="1" id="KW-1133">Transmembrane helix</keyword>
<keyword evidence="3" id="KW-1185">Reference proteome</keyword>
<keyword evidence="1" id="KW-0472">Membrane</keyword>
<feature type="transmembrane region" description="Helical" evidence="1">
    <location>
        <begin position="25"/>
        <end position="43"/>
    </location>
</feature>
<evidence type="ECO:0000313" key="3">
    <source>
        <dbReference type="Proteomes" id="UP000019269"/>
    </source>
</evidence>
<sequence length="364" mass="42672">MNLGRTLISVNFYKENLTKFGKIKFFLLVVFLLMFIVLVDSLLKSTIDISTFYKFNHFKKSDSLVDIVPRNNVFIKDQILNLDNNKYYYHVISDRLVSFSDYYYVLSRFKNNYSVFSKETNKFLFSLAYKDFVFAKNNVIFALNNLYKTLEVYGADGSNILSLKFIASILGIDYNDDVLALGLSDGKTYVYKRGKMVYSGDLLGIGFPVICVKLSLDNKYLCILRDDEESSLEVVNLEDGYNRVLYLKDLKLKDFNPFFKIDRFYNVFIETVDSFLIFNIESGKIFRVYNKNSVLKASYDSFSRVYRIYFYDLSGGIINIRTYSVDFYKLFDNIFFKDKINSYVEFDEGILYFNNDSDLKYLGL</sequence>
<keyword evidence="1" id="KW-0812">Transmembrane</keyword>
<organism evidence="2 3">
    <name type="scientific">Borrelia nietonii YOR</name>
    <dbReference type="NCBI Taxonomy" id="1293576"/>
    <lineage>
        <taxon>Bacteria</taxon>
        <taxon>Pseudomonadati</taxon>
        <taxon>Spirochaetota</taxon>
        <taxon>Spirochaetia</taxon>
        <taxon>Spirochaetales</taxon>
        <taxon>Borreliaceae</taxon>
        <taxon>Borrelia</taxon>
        <taxon>Borrelia nietonii</taxon>
    </lineage>
</organism>
<dbReference type="Proteomes" id="UP000019269">
    <property type="component" value="Chromosome"/>
</dbReference>